<keyword evidence="2" id="KW-1185">Reference proteome</keyword>
<gene>
    <name evidence="1" type="ORF">KUCAC02_010488</name>
</gene>
<dbReference type="EMBL" id="CM043805">
    <property type="protein sequence ID" value="KAI4805893.1"/>
    <property type="molecule type" value="Genomic_DNA"/>
</dbReference>
<evidence type="ECO:0000313" key="1">
    <source>
        <dbReference type="EMBL" id="KAI4805893.1"/>
    </source>
</evidence>
<protein>
    <submittedName>
        <fullName evidence="1">Uncharacterized protein</fullName>
    </submittedName>
</protein>
<sequence length="1089" mass="123391">MDWNFAKSLNIVTMPLAQPLNASALDGRLLFQVTHHTEPVQVIINHNHTEFMTFHLFDSSQHPMILGFPWLKRHNPHIDWRSGRVKGWGRECNHTCLVSPGEVEGLSVGRVTSGSEVETKEVTHDHASDLPDLSNVPSCYHNLREVFSKTRATTLPPHRPYDCAIDLLPGAPIPKGRLYSISGPERQSMTDYIDSSLKAGLIRPSSSPAGAGFFFVGKKDGSLRPCIDYSPLNDITVKNRYPLPLISTAFELLKGAKIFTKLDLRNAYHLVRIREGDEWKTGFNTPSGHYEYLVMPFGLTNAPAVFQALVNDVLRQYLNHFVFVYLDDILIFSPDEESHVQHVRQVLQGLLENQLFVKAEKCEFHKTTVSFLGFIIAPDQVKMDPSKVSAVANWPTPTNRKKVQQFLGFANFYRRFIRHFSSIAAPLHSLTSTHVQFLWTLQADKAFQELKRRFTSALVLITPDSLRQFVVEVDASNDGVGAVLSQRSAKDSKLHPCAFLSRKLTPAERNYDVGNRELLAVKTALEEWRHFLEGSEQPFIVWTDHKNLEYIRKAKRLNSRQARWALFFTRFNFSLSFRPGSQNAKPDALSRVFDPEPSAKEPKLILPLNCVVGAVTWPIETEVKRANGESPTPRGCPPNRLFVPQTVRPKVIQWAHTSLLTCHPGVKKTMYVIKQRFWWTSMEKDVKEYVAACTICARNKTSSRPQMGLLRPLPIPSRPWSDISVDFVTGLPESKGNTTVLMVVDRFSKMTHFIALPKLPSAKETAEVLLHHVCRLHGFPRDIVSDRGPQFVSRFWREFCSLIGASVSLSYGYHPQSNGQTERLNQELETCLRCLVSQNPASWSKHLTWVEYAHNSLPTSATGLTPFQCVYGYQPPMFSETEKEVMVPSAHALVRRCHGIWASARRVLLRTSARMKKAADRHRRPAPVYRPGQKVWLSTRDLPLNVVSRKLAPRFVGPFTVEKCINPVSVRLRLPRSLRVHPTFHVSKLKPVKESKMVPASKPPPPPRLIDGGLVYTVKRLLKVRKRGRGQQFLVDWEGYGPEEREWIPSSFIVDQNLIKDFYKSHPELAGPSGAVRKGGGTVVSRQLC</sequence>
<evidence type="ECO:0000313" key="2">
    <source>
        <dbReference type="Proteomes" id="UP001057452"/>
    </source>
</evidence>
<reference evidence="1" key="1">
    <citation type="submission" date="2022-05" db="EMBL/GenBank/DDBJ databases">
        <title>Chromosome-level genome of Chaenocephalus aceratus.</title>
        <authorList>
            <person name="Park H."/>
        </authorList>
    </citation>
    <scope>NUCLEOTIDE SEQUENCE</scope>
    <source>
        <strain evidence="1">KU_202001</strain>
    </source>
</reference>
<comment type="caution">
    <text evidence="1">The sequence shown here is derived from an EMBL/GenBank/DDBJ whole genome shotgun (WGS) entry which is preliminary data.</text>
</comment>
<dbReference type="Proteomes" id="UP001057452">
    <property type="component" value="Chromosome 21"/>
</dbReference>
<accession>A0ACB9W0H2</accession>
<name>A0ACB9W0H2_CHAAC</name>
<proteinExistence type="predicted"/>
<organism evidence="1 2">
    <name type="scientific">Chaenocephalus aceratus</name>
    <name type="common">Blackfin icefish</name>
    <name type="synonym">Chaenichthys aceratus</name>
    <dbReference type="NCBI Taxonomy" id="36190"/>
    <lineage>
        <taxon>Eukaryota</taxon>
        <taxon>Metazoa</taxon>
        <taxon>Chordata</taxon>
        <taxon>Craniata</taxon>
        <taxon>Vertebrata</taxon>
        <taxon>Euteleostomi</taxon>
        <taxon>Actinopterygii</taxon>
        <taxon>Neopterygii</taxon>
        <taxon>Teleostei</taxon>
        <taxon>Neoteleostei</taxon>
        <taxon>Acanthomorphata</taxon>
        <taxon>Eupercaria</taxon>
        <taxon>Perciformes</taxon>
        <taxon>Notothenioidei</taxon>
        <taxon>Channichthyidae</taxon>
        <taxon>Chaenocephalus</taxon>
    </lineage>
</organism>